<dbReference type="InterPro" id="IPR029058">
    <property type="entry name" value="AB_hydrolase_fold"/>
</dbReference>
<accession>A0ABN3R756</accession>
<feature type="compositionally biased region" description="Basic and acidic residues" evidence="1">
    <location>
        <begin position="7"/>
        <end position="22"/>
    </location>
</feature>
<dbReference type="PANTHER" id="PTHR43798">
    <property type="entry name" value="MONOACYLGLYCEROL LIPASE"/>
    <property type="match status" value="1"/>
</dbReference>
<name>A0ABN3R756_9ACTN</name>
<protein>
    <submittedName>
        <fullName evidence="3">Alpha/beta fold hydrolase</fullName>
    </submittedName>
</protein>
<dbReference type="PRINTS" id="PR00111">
    <property type="entry name" value="ABHYDROLASE"/>
</dbReference>
<dbReference type="InterPro" id="IPR000073">
    <property type="entry name" value="AB_hydrolase_1"/>
</dbReference>
<sequence length="291" mass="32286">MTGHLNPIDRTEHTTERDNAMTEIKPRFRTIDGLSIRYAESDEPHEREALLLSPWPESLYSYDATWSKLARHARLVAVDLPGFGHSELRADLLSPTAMGEFIVRIADEFGLVAPHVVGPDIGTAASLFAAARHPGRFRTLVVGTGGTAVPLALGNPLKDWVLTEDLAPYRALGPKAAVTVAMQTINGYRLPDVVREDYLASYVGQRFVDQLPYVRAYPAELPVLRDLLPTLETPVQILAGRDDAVVPPENAEYLHAHLPNSKLDIIDAGHFAWEENADDYADVITRWWQAH</sequence>
<dbReference type="InterPro" id="IPR050266">
    <property type="entry name" value="AB_hydrolase_sf"/>
</dbReference>
<evidence type="ECO:0000313" key="4">
    <source>
        <dbReference type="Proteomes" id="UP001500994"/>
    </source>
</evidence>
<dbReference type="SUPFAM" id="SSF53474">
    <property type="entry name" value="alpha/beta-Hydrolases"/>
    <property type="match status" value="1"/>
</dbReference>
<comment type="caution">
    <text evidence="3">The sequence shown here is derived from an EMBL/GenBank/DDBJ whole genome shotgun (WGS) entry which is preliminary data.</text>
</comment>
<dbReference type="Proteomes" id="UP001500994">
    <property type="component" value="Unassembled WGS sequence"/>
</dbReference>
<reference evidence="3 4" key="1">
    <citation type="journal article" date="2019" name="Int. J. Syst. Evol. Microbiol.">
        <title>The Global Catalogue of Microorganisms (GCM) 10K type strain sequencing project: providing services to taxonomists for standard genome sequencing and annotation.</title>
        <authorList>
            <consortium name="The Broad Institute Genomics Platform"/>
            <consortium name="The Broad Institute Genome Sequencing Center for Infectious Disease"/>
            <person name="Wu L."/>
            <person name="Ma J."/>
        </authorList>
    </citation>
    <scope>NUCLEOTIDE SEQUENCE [LARGE SCALE GENOMIC DNA]</scope>
    <source>
        <strain evidence="3 4">JCM 16374</strain>
    </source>
</reference>
<dbReference type="Gene3D" id="3.40.50.1820">
    <property type="entry name" value="alpha/beta hydrolase"/>
    <property type="match status" value="1"/>
</dbReference>
<dbReference type="GO" id="GO:0016787">
    <property type="term" value="F:hydrolase activity"/>
    <property type="evidence" value="ECO:0007669"/>
    <property type="project" value="UniProtKB-KW"/>
</dbReference>
<keyword evidence="3" id="KW-0378">Hydrolase</keyword>
<evidence type="ECO:0000259" key="2">
    <source>
        <dbReference type="Pfam" id="PF00561"/>
    </source>
</evidence>
<dbReference type="EMBL" id="BAAARK010000001">
    <property type="protein sequence ID" value="GAA2645409.1"/>
    <property type="molecule type" value="Genomic_DNA"/>
</dbReference>
<dbReference type="PANTHER" id="PTHR43798:SF33">
    <property type="entry name" value="HYDROLASE, PUTATIVE (AFU_ORTHOLOGUE AFUA_2G14860)-RELATED"/>
    <property type="match status" value="1"/>
</dbReference>
<organism evidence="3 4">
    <name type="scientific">Streptomyces lunalinharesii</name>
    <dbReference type="NCBI Taxonomy" id="333384"/>
    <lineage>
        <taxon>Bacteria</taxon>
        <taxon>Bacillati</taxon>
        <taxon>Actinomycetota</taxon>
        <taxon>Actinomycetes</taxon>
        <taxon>Kitasatosporales</taxon>
        <taxon>Streptomycetaceae</taxon>
        <taxon>Streptomyces</taxon>
    </lineage>
</organism>
<feature type="region of interest" description="Disordered" evidence="1">
    <location>
        <begin position="1"/>
        <end position="22"/>
    </location>
</feature>
<dbReference type="Pfam" id="PF00561">
    <property type="entry name" value="Abhydrolase_1"/>
    <property type="match status" value="1"/>
</dbReference>
<evidence type="ECO:0000256" key="1">
    <source>
        <dbReference type="SAM" id="MobiDB-lite"/>
    </source>
</evidence>
<gene>
    <name evidence="3" type="ORF">GCM10009864_04490</name>
</gene>
<proteinExistence type="predicted"/>
<evidence type="ECO:0000313" key="3">
    <source>
        <dbReference type="EMBL" id="GAA2645409.1"/>
    </source>
</evidence>
<feature type="domain" description="AB hydrolase-1" evidence="2">
    <location>
        <begin position="55"/>
        <end position="276"/>
    </location>
</feature>
<keyword evidence="4" id="KW-1185">Reference proteome</keyword>